<keyword evidence="2" id="KW-1185">Reference proteome</keyword>
<name>A0A510NWK0_TALPI</name>
<gene>
    <name evidence="1" type="ORF">TCE0_018f05837</name>
</gene>
<sequence>MIEARPPEGYLLSQTPKPGGGKIQFKMAFTFWKTATILGLFSLVHALTQSTGIPSPPKPEPIDVIELPLPPVTANESTGGCTYAVNPNGTGCISASWITSSFQSGNFLPDGKHVTASLVFSGAPAAPDPRSIYSGLQVIIVKADGTFFPNSDPFKCITCGIPAENRFNLTASTDYEYPQAFTDGTRILAGPYIISCGIHQLASTACTPEQVYIYPIRWNVNVDGSGAGGTMRELRKHPDDVHISFNAISYSGSTIAQYAYFARLHFIHSPTTGIPLTPRYDLVNVTQFLDSSGPSLFSANGTNLTMNTQAIAVGEARGLSGLGNQLDYIGFCWESCNIDITSVNLQTGEVTRVTSDPEYVDPVDTTSDGEWTVIMDTTTENRMMFLAGMRGIPPLVDLLITGAVSSVRNNGVRRFFQPWIVDRYGARYYNNDTCYYQGQQVNAAGNGSDGSINDPNWNGGADPRWSLDGTKIAYFQMLVTEPNYGGSNPLPCPNSTAQGGRTYRLMLATLPSRTPLNWTTPSPVSDVIPWGQPYVPGSALATSSTSLMGNYTLTGKVQGYADVAFIGADATSTTLRTVAVTYHNYSDDGHNFIIGNEQVTATYPNLTLTHVDWYSDLHATGIYGNSTKVTSSDGFHFEIDTQTNKFYANGTLTTTVNGVVYEQPINGG</sequence>
<evidence type="ECO:0008006" key="3">
    <source>
        <dbReference type="Google" id="ProtNLM"/>
    </source>
</evidence>
<protein>
    <recommendedName>
        <fullName evidence="3">Saponin hydrolase</fullName>
    </recommendedName>
</protein>
<evidence type="ECO:0000313" key="2">
    <source>
        <dbReference type="Proteomes" id="UP000053095"/>
    </source>
</evidence>
<accession>A0A510NWK0</accession>
<proteinExistence type="predicted"/>
<evidence type="ECO:0000313" key="1">
    <source>
        <dbReference type="EMBL" id="GAM36618.1"/>
    </source>
</evidence>
<organism evidence="1 2">
    <name type="scientific">Talaromyces pinophilus</name>
    <name type="common">Penicillium pinophilum</name>
    <dbReference type="NCBI Taxonomy" id="128442"/>
    <lineage>
        <taxon>Eukaryota</taxon>
        <taxon>Fungi</taxon>
        <taxon>Dikarya</taxon>
        <taxon>Ascomycota</taxon>
        <taxon>Pezizomycotina</taxon>
        <taxon>Eurotiomycetes</taxon>
        <taxon>Eurotiomycetidae</taxon>
        <taxon>Eurotiales</taxon>
        <taxon>Trichocomaceae</taxon>
        <taxon>Talaromyces</taxon>
        <taxon>Talaromyces sect. Talaromyces</taxon>
    </lineage>
</organism>
<dbReference type="Proteomes" id="UP000053095">
    <property type="component" value="Unassembled WGS sequence"/>
</dbReference>
<reference evidence="2" key="1">
    <citation type="journal article" date="2015" name="Genome Announc.">
        <title>Draft genome sequence of Talaromyces cellulolyticus strain Y-94, a source of lignocellulosic biomass-degrading enzymes.</title>
        <authorList>
            <person name="Fujii T."/>
            <person name="Koike H."/>
            <person name="Sawayama S."/>
            <person name="Yano S."/>
            <person name="Inoue H."/>
        </authorList>
    </citation>
    <scope>NUCLEOTIDE SEQUENCE [LARGE SCALE GENOMIC DNA]</scope>
    <source>
        <strain evidence="2">Y-94</strain>
    </source>
</reference>
<dbReference type="EMBL" id="DF933814">
    <property type="protein sequence ID" value="GAM36618.1"/>
    <property type="molecule type" value="Genomic_DNA"/>
</dbReference>
<dbReference type="AlphaFoldDB" id="A0A510NWK0"/>